<dbReference type="InterPro" id="IPR036291">
    <property type="entry name" value="NAD(P)-bd_dom_sf"/>
</dbReference>
<dbReference type="Gene3D" id="3.40.50.720">
    <property type="entry name" value="NAD(P)-binding Rossmann-like Domain"/>
    <property type="match status" value="1"/>
</dbReference>
<name>A0ABN9PFY8_9DINO</name>
<comment type="caution">
    <text evidence="1">The sequence shown here is derived from an EMBL/GenBank/DDBJ whole genome shotgun (WGS) entry which is preliminary data.</text>
</comment>
<sequence>MFLIPTPRPYPEELKQIDICGLGPLRVSSALYAAGLLKGGKVVIISSQAGSVEWRKTQNAGEGGDYGHHMSRAACNIAGVLMSEELKPAGIPVVLLHPGFNRTDMTSKYSDIWDIEGAVDASEGAKRVLHEVKGVSMETTGTFINCEDGLQIPW</sequence>
<gene>
    <name evidence="1" type="ORF">PCOR1329_LOCUS2640</name>
</gene>
<dbReference type="PANTHER" id="PTHR45458">
    <property type="entry name" value="SHORT-CHAIN DEHYDROGENASE/REDUCTASE SDR"/>
    <property type="match status" value="1"/>
</dbReference>
<proteinExistence type="predicted"/>
<dbReference type="EMBL" id="CAUYUJ010000669">
    <property type="protein sequence ID" value="CAK0791848.1"/>
    <property type="molecule type" value="Genomic_DNA"/>
</dbReference>
<protein>
    <submittedName>
        <fullName evidence="1">Uncharacterized protein</fullName>
    </submittedName>
</protein>
<organism evidence="1 2">
    <name type="scientific">Prorocentrum cordatum</name>
    <dbReference type="NCBI Taxonomy" id="2364126"/>
    <lineage>
        <taxon>Eukaryota</taxon>
        <taxon>Sar</taxon>
        <taxon>Alveolata</taxon>
        <taxon>Dinophyceae</taxon>
        <taxon>Prorocentrales</taxon>
        <taxon>Prorocentraceae</taxon>
        <taxon>Prorocentrum</taxon>
    </lineage>
</organism>
<keyword evidence="2" id="KW-1185">Reference proteome</keyword>
<dbReference type="InterPro" id="IPR052184">
    <property type="entry name" value="SDR_enzymes"/>
</dbReference>
<dbReference type="Proteomes" id="UP001189429">
    <property type="component" value="Unassembled WGS sequence"/>
</dbReference>
<reference evidence="1" key="1">
    <citation type="submission" date="2023-10" db="EMBL/GenBank/DDBJ databases">
        <authorList>
            <person name="Chen Y."/>
            <person name="Shah S."/>
            <person name="Dougan E. K."/>
            <person name="Thang M."/>
            <person name="Chan C."/>
        </authorList>
    </citation>
    <scope>NUCLEOTIDE SEQUENCE [LARGE SCALE GENOMIC DNA]</scope>
</reference>
<dbReference type="SUPFAM" id="SSF51735">
    <property type="entry name" value="NAD(P)-binding Rossmann-fold domains"/>
    <property type="match status" value="1"/>
</dbReference>
<evidence type="ECO:0000313" key="2">
    <source>
        <dbReference type="Proteomes" id="UP001189429"/>
    </source>
</evidence>
<evidence type="ECO:0000313" key="1">
    <source>
        <dbReference type="EMBL" id="CAK0791848.1"/>
    </source>
</evidence>
<dbReference type="PANTHER" id="PTHR45458:SF1">
    <property type="entry name" value="SHORT CHAIN DEHYDROGENASE"/>
    <property type="match status" value="1"/>
</dbReference>
<accession>A0ABN9PFY8</accession>